<feature type="compositionally biased region" description="Polar residues" evidence="7">
    <location>
        <begin position="954"/>
        <end position="963"/>
    </location>
</feature>
<organism evidence="11 12">
    <name type="scientific">Elysia crispata</name>
    <name type="common">lettuce slug</name>
    <dbReference type="NCBI Taxonomy" id="231223"/>
    <lineage>
        <taxon>Eukaryota</taxon>
        <taxon>Metazoa</taxon>
        <taxon>Spiralia</taxon>
        <taxon>Lophotrochozoa</taxon>
        <taxon>Mollusca</taxon>
        <taxon>Gastropoda</taxon>
        <taxon>Heterobranchia</taxon>
        <taxon>Euthyneura</taxon>
        <taxon>Panpulmonata</taxon>
        <taxon>Sacoglossa</taxon>
        <taxon>Placobranchoidea</taxon>
        <taxon>Plakobranchidae</taxon>
        <taxon>Elysia</taxon>
    </lineage>
</organism>
<feature type="domain" description="Integrator complex subunit 7 N-terminal" evidence="9">
    <location>
        <begin position="24"/>
        <end position="524"/>
    </location>
</feature>
<gene>
    <name evidence="11" type="ORF">RRG08_002629</name>
</gene>
<proteinExistence type="inferred from homology"/>
<accession>A0AAE1CSL1</accession>
<comment type="subcellular location">
    <subcellularLocation>
        <location evidence="2">Cytoplasm</location>
    </subcellularLocation>
    <subcellularLocation>
        <location evidence="1">Nucleus</location>
    </subcellularLocation>
</comment>
<comment type="caution">
    <text evidence="11">The sequence shown here is derived from an EMBL/GenBank/DDBJ whole genome shotgun (WGS) entry which is preliminary data.</text>
</comment>
<dbReference type="PANTHER" id="PTHR13322">
    <property type="entry name" value="C1ORF73 PROTEIN"/>
    <property type="match status" value="1"/>
</dbReference>
<keyword evidence="5" id="KW-0963">Cytoplasm</keyword>
<evidence type="ECO:0000256" key="3">
    <source>
        <dbReference type="ARBA" id="ARBA00008565"/>
    </source>
</evidence>
<evidence type="ECO:0000256" key="1">
    <source>
        <dbReference type="ARBA" id="ARBA00004123"/>
    </source>
</evidence>
<evidence type="ECO:0000313" key="11">
    <source>
        <dbReference type="EMBL" id="KAK3733027.1"/>
    </source>
</evidence>
<dbReference type="InterPro" id="IPR056517">
    <property type="entry name" value="INTS7_HB"/>
</dbReference>
<evidence type="ECO:0000256" key="7">
    <source>
        <dbReference type="SAM" id="MobiDB-lite"/>
    </source>
</evidence>
<evidence type="ECO:0000256" key="2">
    <source>
        <dbReference type="ARBA" id="ARBA00004496"/>
    </source>
</evidence>
<dbReference type="PANTHER" id="PTHR13322:SF2">
    <property type="entry name" value="INTEGRATOR COMPLEX SUBUNIT 7"/>
    <property type="match status" value="1"/>
</dbReference>
<keyword evidence="12" id="KW-1185">Reference proteome</keyword>
<evidence type="ECO:0000259" key="9">
    <source>
        <dbReference type="Pfam" id="PF24436"/>
    </source>
</evidence>
<dbReference type="GO" id="GO:0032039">
    <property type="term" value="C:integrator complex"/>
    <property type="evidence" value="ECO:0007669"/>
    <property type="project" value="InterPro"/>
</dbReference>
<dbReference type="InterPro" id="IPR033060">
    <property type="entry name" value="INTS7"/>
</dbReference>
<dbReference type="GO" id="GO:0034472">
    <property type="term" value="P:snRNA 3'-end processing"/>
    <property type="evidence" value="ECO:0007669"/>
    <property type="project" value="TreeGrafter"/>
</dbReference>
<dbReference type="InterPro" id="IPR054519">
    <property type="entry name" value="INTS7_C"/>
</dbReference>
<sequence length="971" mass="106778">MAAGMTSRQANGSFEQEQDAKSALTELDKALRSGQIGLQCEAIVKFPRLFEKYPFPILINSAMLKVADVFRGGNNFIRLCILRVGQQSEKHQDKIFSVDEFTRRIFGVIHSNDPVARAITLRTLGSFASIIAEKKNVHHSIILSMDSTDSMEVEAAIFAAEKFSEKSKMFASSVCHKIGTMINGLATPAEMKLKLIPILQHMHHDSESAKKAIVLCNSVLSGYPGENFVILTLRTMTKLTLNSLVSMQDHILLLLTYLARDSRSRVKAVCLDDLRLLVARAAYLWTSDNVEEVAQFSLKVQSLALKVKAVRVLNAVCGNSAVNLLSLSRDTKVVDVCREFCYHPNSNLATQAMQLLTNLAICKCVGENLTEEAVGAIQTYLLLLAVNPADENMFKLKIVLKNAVTICKNFPEVSEKVVHTLTNILALAEEPSQLHICECLAAIGSECPSALNTVSPQILASLTTSISDTSKEISQVQVHLCTLLFQAQYHKAMSGTVHGQVMACISQANPWIKYKVARQAMRFSQYHVAYDIFKSLNLQIVTEQVHYWLLGLQHICAAENCLTLVKRDSSNLTSRVSDAVELYTKSHATLKAASSPSSPLDFACGYVQLRMRVLQAHHLLLLSCTAFGAKPPPALSSALAVSNGQEGTRWAQVIQQLEKCLTEYKDASSFAFALYRSAFDADSSSLFNVNTIQQCCNCMKSVISTIISTIRTGRSNLGERQFLSNNKSDSSSFSEPPVNATIKVMHEISNAMDKLLPDTSSTATISHKLIDMLSWSVSSFVKASPSFPRFFFQTLQNTVVKLAVSPQQSPNQEPVALRADTNLSLKVEGVVQRGDRPALFRHVKSVTISVSTALVSRSSVTNPNMKGNESTSVQLSQTVEPHNDYFTTSFILPFPALGIHTAKVDAGVVDENGVTWNTGPSTTITIKSHDDSILRQQQQQQQQQMRARVHGLQVQPSTSQQSHYIKPPTAS</sequence>
<feature type="region of interest" description="Disordered" evidence="7">
    <location>
        <begin position="939"/>
        <end position="971"/>
    </location>
</feature>
<dbReference type="Pfam" id="PF24437">
    <property type="entry name" value="INTS7_HB"/>
    <property type="match status" value="1"/>
</dbReference>
<reference evidence="11" key="1">
    <citation type="journal article" date="2023" name="G3 (Bethesda)">
        <title>A reference genome for the long-term kleptoplast-retaining sea slug Elysia crispata morphotype clarki.</title>
        <authorList>
            <person name="Eastman K.E."/>
            <person name="Pendleton A.L."/>
            <person name="Shaikh M.A."/>
            <person name="Suttiyut T."/>
            <person name="Ogas R."/>
            <person name="Tomko P."/>
            <person name="Gavelis G."/>
            <person name="Widhalm J.R."/>
            <person name="Wisecaver J.H."/>
        </authorList>
    </citation>
    <scope>NUCLEOTIDE SEQUENCE</scope>
    <source>
        <strain evidence="11">ECLA1</strain>
    </source>
</reference>
<evidence type="ECO:0000313" key="12">
    <source>
        <dbReference type="Proteomes" id="UP001283361"/>
    </source>
</evidence>
<dbReference type="Pfam" id="PF22965">
    <property type="entry name" value="INTS7_C"/>
    <property type="match status" value="1"/>
</dbReference>
<dbReference type="Pfam" id="PF24436">
    <property type="entry name" value="INTS7_N"/>
    <property type="match status" value="1"/>
</dbReference>
<evidence type="ECO:0000259" key="8">
    <source>
        <dbReference type="Pfam" id="PF22965"/>
    </source>
</evidence>
<evidence type="ECO:0000259" key="10">
    <source>
        <dbReference type="Pfam" id="PF24437"/>
    </source>
</evidence>
<dbReference type="GO" id="GO:0005737">
    <property type="term" value="C:cytoplasm"/>
    <property type="evidence" value="ECO:0007669"/>
    <property type="project" value="UniProtKB-SubCell"/>
</dbReference>
<name>A0AAE1CSL1_9GAST</name>
<evidence type="ECO:0000256" key="5">
    <source>
        <dbReference type="ARBA" id="ARBA00022490"/>
    </source>
</evidence>
<evidence type="ECO:0000256" key="6">
    <source>
        <dbReference type="ARBA" id="ARBA00023242"/>
    </source>
</evidence>
<dbReference type="Gene3D" id="1.25.10.10">
    <property type="entry name" value="Leucine-rich Repeat Variant"/>
    <property type="match status" value="1"/>
</dbReference>
<protein>
    <recommendedName>
        <fullName evidence="4">Integrator complex subunit 7</fullName>
    </recommendedName>
</protein>
<evidence type="ECO:0000256" key="4">
    <source>
        <dbReference type="ARBA" id="ARBA00015336"/>
    </source>
</evidence>
<feature type="domain" description="Integrator complex subunit 7 C-terminal" evidence="8">
    <location>
        <begin position="801"/>
        <end position="916"/>
    </location>
</feature>
<dbReference type="InterPro" id="IPR056516">
    <property type="entry name" value="INTS7_N"/>
</dbReference>
<keyword evidence="6" id="KW-0539">Nucleus</keyword>
<dbReference type="AlphaFoldDB" id="A0AAE1CSL1"/>
<feature type="domain" description="Integrator complex subunit 7 helical bundle" evidence="10">
    <location>
        <begin position="527"/>
        <end position="705"/>
    </location>
</feature>
<dbReference type="Proteomes" id="UP001283361">
    <property type="component" value="Unassembled WGS sequence"/>
</dbReference>
<dbReference type="InterPro" id="IPR016024">
    <property type="entry name" value="ARM-type_fold"/>
</dbReference>
<dbReference type="SUPFAM" id="SSF48371">
    <property type="entry name" value="ARM repeat"/>
    <property type="match status" value="1"/>
</dbReference>
<dbReference type="InterPro" id="IPR011989">
    <property type="entry name" value="ARM-like"/>
</dbReference>
<dbReference type="EMBL" id="JAWDGP010006922">
    <property type="protein sequence ID" value="KAK3733027.1"/>
    <property type="molecule type" value="Genomic_DNA"/>
</dbReference>
<comment type="similarity">
    <text evidence="3">Belongs to the Integrator subunit 7 family.</text>
</comment>